<evidence type="ECO:0000256" key="1">
    <source>
        <dbReference type="ARBA" id="ARBA00007613"/>
    </source>
</evidence>
<evidence type="ECO:0000313" key="3">
    <source>
        <dbReference type="Proteomes" id="UP001476282"/>
    </source>
</evidence>
<organism evidence="2 3">
    <name type="scientific">Haloferula sargassicola</name>
    <dbReference type="NCBI Taxonomy" id="490096"/>
    <lineage>
        <taxon>Bacteria</taxon>
        <taxon>Pseudomonadati</taxon>
        <taxon>Verrucomicrobiota</taxon>
        <taxon>Verrucomicrobiia</taxon>
        <taxon>Verrucomicrobiales</taxon>
        <taxon>Verrucomicrobiaceae</taxon>
        <taxon>Haloferula</taxon>
    </lineage>
</organism>
<protein>
    <recommendedName>
        <fullName evidence="4">Outer membrane efflux protein</fullName>
    </recommendedName>
</protein>
<accession>A0ABP9UQU4</accession>
<keyword evidence="3" id="KW-1185">Reference proteome</keyword>
<dbReference type="PANTHER" id="PTHR30203:SF24">
    <property type="entry name" value="BLR4935 PROTEIN"/>
    <property type="match status" value="1"/>
</dbReference>
<comment type="similarity">
    <text evidence="1">Belongs to the outer membrane factor (OMF) (TC 1.B.17) family.</text>
</comment>
<reference evidence="2 3" key="1">
    <citation type="submission" date="2024-02" db="EMBL/GenBank/DDBJ databases">
        <title>Haloferula sargassicola NBRC 104335.</title>
        <authorList>
            <person name="Ichikawa N."/>
            <person name="Katano-Makiyama Y."/>
            <person name="Hidaka K."/>
        </authorList>
    </citation>
    <scope>NUCLEOTIDE SEQUENCE [LARGE SCALE GENOMIC DNA]</scope>
    <source>
        <strain evidence="2 3">NBRC 104335</strain>
    </source>
</reference>
<dbReference type="InterPro" id="IPR003423">
    <property type="entry name" value="OMP_efflux"/>
</dbReference>
<name>A0ABP9UQU4_9BACT</name>
<dbReference type="Proteomes" id="UP001476282">
    <property type="component" value="Unassembled WGS sequence"/>
</dbReference>
<dbReference type="PANTHER" id="PTHR30203">
    <property type="entry name" value="OUTER MEMBRANE CATION EFFLUX PROTEIN"/>
    <property type="match status" value="1"/>
</dbReference>
<evidence type="ECO:0008006" key="4">
    <source>
        <dbReference type="Google" id="ProtNLM"/>
    </source>
</evidence>
<proteinExistence type="inferred from homology"/>
<gene>
    <name evidence="2" type="ORF">Hsar01_03157</name>
</gene>
<sequence length="172" mass="19213">MARLAVIAAEQETAIERTKRYGDVEAGMFVGAERVTDAPEAADKEGIVGIRFKIPLPFWDKNEGNIDAAEAKAKRRRQEVTALNQGIRLEAEAARAEMLEWAKLAKEIEQTLLPQAAEQTDLAEQAWRNGQGDLLSVLRSREQRLDLAATRLEALQEFQLARVRYQTALGNP</sequence>
<evidence type="ECO:0000313" key="2">
    <source>
        <dbReference type="EMBL" id="GAA5483920.1"/>
    </source>
</evidence>
<dbReference type="InterPro" id="IPR010131">
    <property type="entry name" value="MdtP/NodT-like"/>
</dbReference>
<dbReference type="SUPFAM" id="SSF56954">
    <property type="entry name" value="Outer membrane efflux proteins (OEP)"/>
    <property type="match status" value="1"/>
</dbReference>
<comment type="caution">
    <text evidence="2">The sequence shown here is derived from an EMBL/GenBank/DDBJ whole genome shotgun (WGS) entry which is preliminary data.</text>
</comment>
<dbReference type="EMBL" id="BAABRI010000019">
    <property type="protein sequence ID" value="GAA5483920.1"/>
    <property type="molecule type" value="Genomic_DNA"/>
</dbReference>
<dbReference type="Gene3D" id="1.20.1600.10">
    <property type="entry name" value="Outer membrane efflux proteins (OEP)"/>
    <property type="match status" value="1"/>
</dbReference>
<dbReference type="Pfam" id="PF02321">
    <property type="entry name" value="OEP"/>
    <property type="match status" value="1"/>
</dbReference>